<evidence type="ECO:0000256" key="2">
    <source>
        <dbReference type="SAM" id="SignalP"/>
    </source>
</evidence>
<sequence>MIKLRLILIALIVLAIITTIASAVRPKSDGGYDRHTSTCHTKRNGRKRKRNCLPALGGGRKGGSNYKPPDGAHKSGNHPASTPAMGNPPTIGNPALDHPAFDHPTYGSPK</sequence>
<feature type="compositionally biased region" description="Basic and acidic residues" evidence="1">
    <location>
        <begin position="26"/>
        <end position="36"/>
    </location>
</feature>
<name>A0A9N9B1B6_9GLOM</name>
<evidence type="ECO:0000256" key="1">
    <source>
        <dbReference type="SAM" id="MobiDB-lite"/>
    </source>
</evidence>
<evidence type="ECO:0000313" key="3">
    <source>
        <dbReference type="EMBL" id="CAG8551328.1"/>
    </source>
</evidence>
<feature type="region of interest" description="Disordered" evidence="1">
    <location>
        <begin position="25"/>
        <end position="110"/>
    </location>
</feature>
<reference evidence="3" key="1">
    <citation type="submission" date="2021-06" db="EMBL/GenBank/DDBJ databases">
        <authorList>
            <person name="Kallberg Y."/>
            <person name="Tangrot J."/>
            <person name="Rosling A."/>
        </authorList>
    </citation>
    <scope>NUCLEOTIDE SEQUENCE</scope>
    <source>
        <strain evidence="3">IA702</strain>
    </source>
</reference>
<evidence type="ECO:0000313" key="4">
    <source>
        <dbReference type="Proteomes" id="UP000789572"/>
    </source>
</evidence>
<keyword evidence="2" id="KW-0732">Signal</keyword>
<dbReference type="Proteomes" id="UP000789572">
    <property type="component" value="Unassembled WGS sequence"/>
</dbReference>
<proteinExistence type="predicted"/>
<accession>A0A9N9B1B6</accession>
<organism evidence="3 4">
    <name type="scientific">Paraglomus occultum</name>
    <dbReference type="NCBI Taxonomy" id="144539"/>
    <lineage>
        <taxon>Eukaryota</taxon>
        <taxon>Fungi</taxon>
        <taxon>Fungi incertae sedis</taxon>
        <taxon>Mucoromycota</taxon>
        <taxon>Glomeromycotina</taxon>
        <taxon>Glomeromycetes</taxon>
        <taxon>Paraglomerales</taxon>
        <taxon>Paraglomeraceae</taxon>
        <taxon>Paraglomus</taxon>
    </lineage>
</organism>
<keyword evidence="4" id="KW-1185">Reference proteome</keyword>
<gene>
    <name evidence="3" type="ORF">POCULU_LOCUS5036</name>
</gene>
<protein>
    <submittedName>
        <fullName evidence="3">5294_t:CDS:1</fullName>
    </submittedName>
</protein>
<comment type="caution">
    <text evidence="3">The sequence shown here is derived from an EMBL/GenBank/DDBJ whole genome shotgun (WGS) entry which is preliminary data.</text>
</comment>
<feature type="signal peptide" evidence="2">
    <location>
        <begin position="1"/>
        <end position="23"/>
    </location>
</feature>
<dbReference type="OrthoDB" id="10566608at2759"/>
<feature type="compositionally biased region" description="Basic residues" evidence="1">
    <location>
        <begin position="40"/>
        <end position="51"/>
    </location>
</feature>
<feature type="chain" id="PRO_5040268485" evidence="2">
    <location>
        <begin position="24"/>
        <end position="110"/>
    </location>
</feature>
<dbReference type="AlphaFoldDB" id="A0A9N9B1B6"/>
<dbReference type="EMBL" id="CAJVPJ010000716">
    <property type="protein sequence ID" value="CAG8551328.1"/>
    <property type="molecule type" value="Genomic_DNA"/>
</dbReference>